<dbReference type="Gene3D" id="1.25.40.20">
    <property type="entry name" value="Ankyrin repeat-containing domain"/>
    <property type="match status" value="1"/>
</dbReference>
<evidence type="ECO:0000259" key="5">
    <source>
        <dbReference type="Pfam" id="PF24883"/>
    </source>
</evidence>
<feature type="domain" description="GPI inositol-deacylase winged helix" evidence="4">
    <location>
        <begin position="719"/>
        <end position="796"/>
    </location>
</feature>
<dbReference type="InterPro" id="IPR027417">
    <property type="entry name" value="P-loop_NTPase"/>
</dbReference>
<dbReference type="PANTHER" id="PTHR46082:SF11">
    <property type="entry name" value="AAA+ ATPASE DOMAIN-CONTAINING PROTEIN-RELATED"/>
    <property type="match status" value="1"/>
</dbReference>
<evidence type="ECO:0000259" key="3">
    <source>
        <dbReference type="Pfam" id="PF01048"/>
    </source>
</evidence>
<keyword evidence="1" id="KW-0677">Repeat</keyword>
<organism evidence="6 7">
    <name type="scientific">Fusarium kuroshium</name>
    <dbReference type="NCBI Taxonomy" id="2010991"/>
    <lineage>
        <taxon>Eukaryota</taxon>
        <taxon>Fungi</taxon>
        <taxon>Dikarya</taxon>
        <taxon>Ascomycota</taxon>
        <taxon>Pezizomycotina</taxon>
        <taxon>Sordariomycetes</taxon>
        <taxon>Hypocreomycetidae</taxon>
        <taxon>Hypocreales</taxon>
        <taxon>Nectriaceae</taxon>
        <taxon>Fusarium</taxon>
        <taxon>Fusarium solani species complex</taxon>
    </lineage>
</organism>
<dbReference type="PROSITE" id="PS50088">
    <property type="entry name" value="ANK_REPEAT"/>
    <property type="match status" value="1"/>
</dbReference>
<feature type="repeat" description="ANK" evidence="2">
    <location>
        <begin position="899"/>
        <end position="931"/>
    </location>
</feature>
<dbReference type="Gene3D" id="3.40.50.300">
    <property type="entry name" value="P-loop containing nucleotide triphosphate hydrolases"/>
    <property type="match status" value="1"/>
</dbReference>
<keyword evidence="2" id="KW-0040">ANK repeat</keyword>
<gene>
    <name evidence="6" type="ORF">CDV36_002504</name>
</gene>
<dbReference type="AlphaFoldDB" id="A0A3M2SJV8"/>
<dbReference type="PROSITE" id="PS50297">
    <property type="entry name" value="ANK_REP_REGION"/>
    <property type="match status" value="1"/>
</dbReference>
<name>A0A3M2SJV8_9HYPO</name>
<dbReference type="Pfam" id="PF01048">
    <property type="entry name" value="PNP_UDP_1"/>
    <property type="match status" value="1"/>
</dbReference>
<dbReference type="PANTHER" id="PTHR46082">
    <property type="entry name" value="ATP/GTP-BINDING PROTEIN-RELATED"/>
    <property type="match status" value="1"/>
</dbReference>
<evidence type="ECO:0000313" key="6">
    <source>
        <dbReference type="EMBL" id="RMJ17814.1"/>
    </source>
</evidence>
<dbReference type="GO" id="GO:0003824">
    <property type="term" value="F:catalytic activity"/>
    <property type="evidence" value="ECO:0007669"/>
    <property type="project" value="InterPro"/>
</dbReference>
<feature type="domain" description="Nephrocystin 3-like N-terminal" evidence="5">
    <location>
        <begin position="446"/>
        <end position="609"/>
    </location>
</feature>
<dbReference type="SUPFAM" id="SSF53167">
    <property type="entry name" value="Purine and uridine phosphorylases"/>
    <property type="match status" value="1"/>
</dbReference>
<proteinExistence type="predicted"/>
<protein>
    <submittedName>
        <fullName evidence="6">Uncharacterized protein</fullName>
    </submittedName>
</protein>
<comment type="caution">
    <text evidence="6">The sequence shown here is derived from an EMBL/GenBank/DDBJ whole genome shotgun (WGS) entry which is preliminary data.</text>
</comment>
<keyword evidence="7" id="KW-1185">Reference proteome</keyword>
<dbReference type="InterPro" id="IPR053137">
    <property type="entry name" value="NLR-like"/>
</dbReference>
<dbReference type="InterPro" id="IPR002110">
    <property type="entry name" value="Ankyrin_rpt"/>
</dbReference>
<dbReference type="InterPro" id="IPR036770">
    <property type="entry name" value="Ankyrin_rpt-contain_sf"/>
</dbReference>
<evidence type="ECO:0000313" key="7">
    <source>
        <dbReference type="Proteomes" id="UP000277212"/>
    </source>
</evidence>
<dbReference type="EMBL" id="NKUJ01000027">
    <property type="protein sequence ID" value="RMJ17814.1"/>
    <property type="molecule type" value="Genomic_DNA"/>
</dbReference>
<dbReference type="InterPro" id="IPR056884">
    <property type="entry name" value="NPHP3-like_N"/>
</dbReference>
<dbReference type="OrthoDB" id="448455at2759"/>
<dbReference type="Pfam" id="PF22939">
    <property type="entry name" value="WHD_GPIID"/>
    <property type="match status" value="1"/>
</dbReference>
<dbReference type="InterPro" id="IPR000845">
    <property type="entry name" value="Nucleoside_phosphorylase_d"/>
</dbReference>
<dbReference type="InterPro" id="IPR054471">
    <property type="entry name" value="GPIID_WHD"/>
</dbReference>
<sequence>MPLSEKHSNHSLMENATRCQQAAWRVERHFVLDFIFFSENYILYPDFACSLSLLSQYLCMIRAELRVNYSNMSDSEAEDKPSFPPEQYTIGWISALSEELGAARAMLDQEHERLSHQHRNDENSYVLGSIKQHNIVMPVLPEYGISSATSAVKSMISTFPKPRFVLMVGIGGGVPSKRNDIRLGDVVVSEPDGQGGGVIQYDMGRMEFDTFVRVGVMNKPPKLLLSTLRTLRSDPKQGKNLSKILKKALEKFDDQEYWAYPGSKNDILFKPDYPHRGGDDCDACNEDQNAKNMVERKPRKSDNPKIHYGNIGSGNMVMKDALMRDKIAEKENVSCFEMEAAGLMNEWPCLVIRGISDYADSHKNGNWKQYAAVAAAAYARMLLLEVPLEKVEELEQVREVVQGIRADVDTLVGAKHDRDATKILGWLTPVDYAPQHNDLFRQRQPGTGQWFLDSPEFKDWAASEGQTLFCHGIPGAGKTLITSIVIDHLCQQYDSDPKVGIAYIYFNFRKRDIQQPEELLLSLLKQLAQRSFPLPSPVTDLFGKHEAFRTKPTFEVTIEGIRDVCLKNSKTFIIADALDECHPPNLSKFLDGLLKLQKGCAVNIFATSRFEPEAVPLFRECLSREIKATDEDILKCLEDRMQHNCPGYLDDNDMRQMVKREILEAASGMFLLAKFQTDSLLSQSTMGHLLDALKNLRKGEPALDDAYDEIMKRIANQKQARKEMAIEALQWIVYSKRPLAPFELLHALAIGKGQKRFDSNYIPKLSDLMPLFSGLVVVDRESDIIRLAHQTAQEYFDRKKSYFPRAASTITKACVQYLSISIPKTRGVLGHVWDLLQGNPFYGYAAQNWGHHARDSFEENGTTEKPLNKRVMTFLNSGANAVASFQTLQAARNELQLEGGLTGLHLAAFFGLVDQVRTLLRHGYDAFQADASGMTPLLWAFGEGHITVKEGSRILSKFYSIVARRLSILIVNSSICLNHV</sequence>
<evidence type="ECO:0000256" key="2">
    <source>
        <dbReference type="PROSITE-ProRule" id="PRU00023"/>
    </source>
</evidence>
<dbReference type="Gene3D" id="3.40.50.1580">
    <property type="entry name" value="Nucleoside phosphorylase domain"/>
    <property type="match status" value="1"/>
</dbReference>
<dbReference type="Pfam" id="PF24883">
    <property type="entry name" value="NPHP3_N"/>
    <property type="match status" value="1"/>
</dbReference>
<dbReference type="SUPFAM" id="SSF48403">
    <property type="entry name" value="Ankyrin repeat"/>
    <property type="match status" value="1"/>
</dbReference>
<dbReference type="STRING" id="2010991.A0A3M2SJV8"/>
<evidence type="ECO:0000259" key="4">
    <source>
        <dbReference type="Pfam" id="PF22939"/>
    </source>
</evidence>
<evidence type="ECO:0000256" key="1">
    <source>
        <dbReference type="ARBA" id="ARBA00022737"/>
    </source>
</evidence>
<accession>A0A3M2SJV8</accession>
<feature type="domain" description="Nucleoside phosphorylase" evidence="3">
    <location>
        <begin position="89"/>
        <end position="369"/>
    </location>
</feature>
<dbReference type="Proteomes" id="UP000277212">
    <property type="component" value="Unassembled WGS sequence"/>
</dbReference>
<reference evidence="6 7" key="1">
    <citation type="submission" date="2017-06" db="EMBL/GenBank/DDBJ databases">
        <title>Comparative genomic analysis of Ambrosia Fusariam Clade fungi.</title>
        <authorList>
            <person name="Stajich J.E."/>
            <person name="Carrillo J."/>
            <person name="Kijimoto T."/>
            <person name="Eskalen A."/>
            <person name="O'Donnell K."/>
            <person name="Kasson M."/>
        </authorList>
    </citation>
    <scope>NUCLEOTIDE SEQUENCE [LARGE SCALE GENOMIC DNA]</scope>
    <source>
        <strain evidence="6">UCR3666</strain>
    </source>
</reference>
<dbReference type="GO" id="GO:0009116">
    <property type="term" value="P:nucleoside metabolic process"/>
    <property type="evidence" value="ECO:0007669"/>
    <property type="project" value="InterPro"/>
</dbReference>
<dbReference type="SUPFAM" id="SSF52540">
    <property type="entry name" value="P-loop containing nucleoside triphosphate hydrolases"/>
    <property type="match status" value="1"/>
</dbReference>
<dbReference type="InterPro" id="IPR035994">
    <property type="entry name" value="Nucleoside_phosphorylase_sf"/>
</dbReference>